<feature type="transmembrane region" description="Helical" evidence="1">
    <location>
        <begin position="195"/>
        <end position="213"/>
    </location>
</feature>
<evidence type="ECO:0000256" key="1">
    <source>
        <dbReference type="SAM" id="Phobius"/>
    </source>
</evidence>
<dbReference type="Pfam" id="PF04235">
    <property type="entry name" value="DUF418"/>
    <property type="match status" value="1"/>
</dbReference>
<feature type="transmembrane region" description="Helical" evidence="1">
    <location>
        <begin position="145"/>
        <end position="174"/>
    </location>
</feature>
<dbReference type="Proteomes" id="UP000016743">
    <property type="component" value="Chromosome"/>
</dbReference>
<keyword evidence="1" id="KW-1133">Transmembrane helix</keyword>
<feature type="transmembrane region" description="Helical" evidence="1">
    <location>
        <begin position="265"/>
        <end position="284"/>
    </location>
</feature>
<evidence type="ECO:0000313" key="4">
    <source>
        <dbReference type="Proteomes" id="UP000016743"/>
    </source>
</evidence>
<proteinExistence type="predicted"/>
<evidence type="ECO:0000313" key="3">
    <source>
        <dbReference type="EMBL" id="AGW41109.1"/>
    </source>
</evidence>
<feature type="transmembrane region" description="Helical" evidence="1">
    <location>
        <begin position="290"/>
        <end position="312"/>
    </location>
</feature>
<dbReference type="InterPro" id="IPR007349">
    <property type="entry name" value="DUF418"/>
</dbReference>
<keyword evidence="1" id="KW-0812">Transmembrane</keyword>
<evidence type="ECO:0000259" key="2">
    <source>
        <dbReference type="Pfam" id="PF04235"/>
    </source>
</evidence>
<dbReference type="AlphaFoldDB" id="U3P6M3"/>
<dbReference type="RefSeq" id="WP_021754553.1">
    <property type="nucleotide sequence ID" value="NC_022438.1"/>
</dbReference>
<gene>
    <name evidence="3" type="ORF">O159_09930</name>
</gene>
<dbReference type="HOGENOM" id="CLU_039610_0_1_11"/>
<organism evidence="3 4">
    <name type="scientific">Leifsonia xyli subsp. cynodontis DSM 46306</name>
    <dbReference type="NCBI Taxonomy" id="1389489"/>
    <lineage>
        <taxon>Bacteria</taxon>
        <taxon>Bacillati</taxon>
        <taxon>Actinomycetota</taxon>
        <taxon>Actinomycetes</taxon>
        <taxon>Micrococcales</taxon>
        <taxon>Microbacteriaceae</taxon>
        <taxon>Leifsonia</taxon>
    </lineage>
</organism>
<dbReference type="InterPro" id="IPR052529">
    <property type="entry name" value="Bact_Transport_Assoc"/>
</dbReference>
<feature type="transmembrane region" description="Helical" evidence="1">
    <location>
        <begin position="102"/>
        <end position="125"/>
    </location>
</feature>
<dbReference type="STRING" id="1389489.O159_09930"/>
<dbReference type="PATRIC" id="fig|1389489.3.peg.956"/>
<keyword evidence="4" id="KW-1185">Reference proteome</keyword>
<dbReference type="eggNOG" id="COG2311">
    <property type="taxonomic scope" value="Bacteria"/>
</dbReference>
<dbReference type="KEGG" id="lxy:O159_09930"/>
<name>U3P6M3_LEIXC</name>
<feature type="transmembrane region" description="Helical" evidence="1">
    <location>
        <begin position="72"/>
        <end position="90"/>
    </location>
</feature>
<reference evidence="3 4" key="1">
    <citation type="journal article" date="2013" name="Genome Announc.">
        <title>Complete Genome Sequence of Leifsonia xyli subsp. cynodontis Strain DSM46306, a Gram-Positive Bacterial Pathogen of Grasses.</title>
        <authorList>
            <person name="Monteiro-Vitorello C.B."/>
            <person name="Zerillo M.M."/>
            <person name="Van Sluys M.A."/>
            <person name="Camargo L.E."/>
            <person name="Kitajima J.P."/>
        </authorList>
    </citation>
    <scope>NUCLEOTIDE SEQUENCE [LARGE SCALE GENOMIC DNA]</scope>
    <source>
        <strain evidence="3 4">DSM 46306</strain>
    </source>
</reference>
<keyword evidence="1" id="KW-0472">Membrane</keyword>
<feature type="transmembrane region" description="Helical" evidence="1">
    <location>
        <begin position="21"/>
        <end position="40"/>
    </location>
</feature>
<sequence>MSQHSAPTPPAAIGTAASRRLPVLDVIWGFSLCGITLVNIGPLTRFGEFAERSPASLNDASGWLELFVHQRFFVLFSLLFGIGFALFFSSAQRRTERPRLALLRRLLLLLAIGSPFEILMPGSALLPYAIVGLVVLLPCTWLPRWLVALAGVALVAGALALDGGLLLIPGLFLMGAALTRYGVVSRLGVSRTGSALAFLAFAFASIPALLWQLSDGVEASGFTMSSAVAGFTLAGAYLSLLSLLMTARAAAALEAVFVPFGRMALTNYVTSAPLMLLAGVLFDLRRSDSWTLLLSIAVAILLLQWVWSALWLRAFSQGPLEWLWRWGTWCQRPPLRRGRERHRAEAGGSATDERVGRVADGLLR</sequence>
<protein>
    <recommendedName>
        <fullName evidence="2">DUF418 domain-containing protein</fullName>
    </recommendedName>
</protein>
<accession>U3P6M3</accession>
<dbReference type="PANTHER" id="PTHR30590:SF2">
    <property type="entry name" value="INNER MEMBRANE PROTEIN"/>
    <property type="match status" value="1"/>
</dbReference>
<feature type="transmembrane region" description="Helical" evidence="1">
    <location>
        <begin position="219"/>
        <end position="244"/>
    </location>
</feature>
<dbReference type="PANTHER" id="PTHR30590">
    <property type="entry name" value="INNER MEMBRANE PROTEIN"/>
    <property type="match status" value="1"/>
</dbReference>
<dbReference type="EMBL" id="CP006734">
    <property type="protein sequence ID" value="AGW41109.1"/>
    <property type="molecule type" value="Genomic_DNA"/>
</dbReference>
<feature type="domain" description="DUF418" evidence="2">
    <location>
        <begin position="180"/>
        <end position="330"/>
    </location>
</feature>